<feature type="domain" description="Glycosyl transferase CAP10" evidence="1">
    <location>
        <begin position="329"/>
        <end position="450"/>
    </location>
</feature>
<dbReference type="PANTHER" id="PTHR12203:SF61">
    <property type="entry name" value="CAPSULE PROTEIN"/>
    <property type="match status" value="1"/>
</dbReference>
<name>A0A9Q9S573_FUSFU</name>
<gene>
    <name evidence="2" type="ORF">C2S_12894</name>
</gene>
<evidence type="ECO:0000313" key="2">
    <source>
        <dbReference type="EMBL" id="VTT83838.1"/>
    </source>
</evidence>
<evidence type="ECO:0000259" key="1">
    <source>
        <dbReference type="Pfam" id="PF05686"/>
    </source>
</evidence>
<accession>A0A9Q9S573</accession>
<reference evidence="2" key="1">
    <citation type="submission" date="2019-05" db="EMBL/GenBank/DDBJ databases">
        <authorList>
            <person name="Piombo E."/>
        </authorList>
    </citation>
    <scope>NUCLEOTIDE SEQUENCE</scope>
    <source>
        <strain evidence="2">C2S</strain>
    </source>
</reference>
<dbReference type="PANTHER" id="PTHR12203">
    <property type="entry name" value="KDEL LYS-ASP-GLU-LEU CONTAINING - RELATED"/>
    <property type="match status" value="1"/>
</dbReference>
<evidence type="ECO:0000313" key="3">
    <source>
        <dbReference type="Proteomes" id="UP000760494"/>
    </source>
</evidence>
<dbReference type="InterPro" id="IPR051091">
    <property type="entry name" value="O-Glucosyltr/Glycosyltrsf_90"/>
</dbReference>
<dbReference type="AlphaFoldDB" id="A0A9Q9S573"/>
<dbReference type="Proteomes" id="UP000760494">
    <property type="component" value="Unassembled WGS sequence"/>
</dbReference>
<comment type="caution">
    <text evidence="2">The sequence shown here is derived from an EMBL/GenBank/DDBJ whole genome shotgun (WGS) entry which is preliminary data.</text>
</comment>
<organism evidence="2 3">
    <name type="scientific">Fusarium fujikuroi</name>
    <name type="common">Bakanae and foot rot disease fungus</name>
    <name type="synonym">Gibberella fujikuroi</name>
    <dbReference type="NCBI Taxonomy" id="5127"/>
    <lineage>
        <taxon>Eukaryota</taxon>
        <taxon>Fungi</taxon>
        <taxon>Dikarya</taxon>
        <taxon>Ascomycota</taxon>
        <taxon>Pezizomycotina</taxon>
        <taxon>Sordariomycetes</taxon>
        <taxon>Hypocreomycetidae</taxon>
        <taxon>Hypocreales</taxon>
        <taxon>Nectriaceae</taxon>
        <taxon>Fusarium</taxon>
        <taxon>Fusarium fujikuroi species complex</taxon>
    </lineage>
</organism>
<protein>
    <recommendedName>
        <fullName evidence="1">Glycosyl transferase CAP10 domain-containing protein</fullName>
    </recommendedName>
</protein>
<proteinExistence type="predicted"/>
<dbReference type="EMBL" id="CABFJX010000421">
    <property type="protein sequence ID" value="VTT83838.1"/>
    <property type="molecule type" value="Genomic_DNA"/>
</dbReference>
<sequence>MSFQETIDELEYSHIQEPSIAEYEQQITPTESPIIQTLKDIPMPSKALSFVRPEAAFTALPGAADAESSPFARLGSVVANARLTLRLFGLLPIYVRVRKLIRDGESMDPVLYIISFVQCSLCAAFQLLENIAFLTEKGVLMKCGLGWLFNGAGGRVANIYRVAHRAWFLSIICDFARLMREAQIFFAKNHLEKGKITREEAEKAVQWYYDWIRPLAWLPIGWHLSGWMGDKAPGFNLGVQGAAGVLADLRRTAMLWPCSTAKAGSLCHFVNSLIQIRNAIWLICGSAVQKVKSSFLNGRLFDVTFTRIFQCQRKACGDQDAYFDTKSWVDKDEALKSTLAFDIDGNGISGRYYKLLASMSVPIKQTLFLEWHDDRLIPWLHYVPVSQSMEELPELVFYLTSNPSGKEVARQIARQGRQWHTRAFREVDMGLYVYRLLLEMARLQDPQRKANYGLAAAAPTEECASTKTAPAKSGNSPAPKTFGLVALRSGSPIHFTHFSASENGFLLGLPADKQNSTCSGKSDGSAVFRLSEGELYLYNTGKKQQRAYTDRSGMGQGVLQYSTVTKNPLPEAFETKGWKIDKSGNLNFADASGFTACPNGPDGSWAVWVATGNSRPGYSEKECLGFNARVSEIEHATSCFYSEYSG</sequence>
<dbReference type="Pfam" id="PF05686">
    <property type="entry name" value="Glyco_transf_90"/>
    <property type="match status" value="1"/>
</dbReference>
<dbReference type="InterPro" id="IPR006598">
    <property type="entry name" value="CAP10"/>
</dbReference>